<sequence length="46" mass="5189">MEKLPSATLALFKNDRNLSKANQLCGYVNNPKVIHNPAQLSHDLKR</sequence>
<dbReference type="Proteomes" id="UP000018420">
    <property type="component" value="Unassembled WGS sequence"/>
</dbReference>
<comment type="caution">
    <text evidence="1">The sequence shown here is derived from an EMBL/GenBank/DDBJ whole genome shotgun (WGS) entry which is preliminary data.</text>
</comment>
<evidence type="ECO:0000313" key="2">
    <source>
        <dbReference type="Proteomes" id="UP000018420"/>
    </source>
</evidence>
<name>S7XV11_ACIJU</name>
<protein>
    <submittedName>
        <fullName evidence="1">Uncharacterized protein</fullName>
    </submittedName>
</protein>
<reference evidence="1 2" key="1">
    <citation type="submission" date="2013-05" db="EMBL/GenBank/DDBJ databases">
        <title>Genome assembly of Acinetobacter junii MTCC 11364.</title>
        <authorList>
            <person name="Khatri I."/>
            <person name="Singh N.K."/>
            <person name="Subramanian S."/>
            <person name="Mayilraj S."/>
        </authorList>
    </citation>
    <scope>NUCLEOTIDE SEQUENCE [LARGE SCALE GENOMIC DNA]</scope>
    <source>
        <strain evidence="1 2">MTCC 11364</strain>
    </source>
</reference>
<dbReference type="AlphaFoldDB" id="S7XV11"/>
<evidence type="ECO:0000313" key="1">
    <source>
        <dbReference type="EMBL" id="EPR82944.1"/>
    </source>
</evidence>
<accession>S7XV11</accession>
<proteinExistence type="predicted"/>
<dbReference type="EMBL" id="ASYZ01000137">
    <property type="protein sequence ID" value="EPR82944.1"/>
    <property type="molecule type" value="Genomic_DNA"/>
</dbReference>
<organism evidence="1 2">
    <name type="scientific">Acinetobacter junii CIP 107470 = MTCC 11364</name>
    <dbReference type="NCBI Taxonomy" id="1217666"/>
    <lineage>
        <taxon>Bacteria</taxon>
        <taxon>Pseudomonadati</taxon>
        <taxon>Pseudomonadota</taxon>
        <taxon>Gammaproteobacteria</taxon>
        <taxon>Moraxellales</taxon>
        <taxon>Moraxellaceae</taxon>
        <taxon>Acinetobacter</taxon>
    </lineage>
</organism>
<dbReference type="PATRIC" id="fig|1330047.3.peg.2429"/>
<gene>
    <name evidence="1" type="ORF">L292_0582</name>
</gene>